<dbReference type="GO" id="GO:0005524">
    <property type="term" value="F:ATP binding"/>
    <property type="evidence" value="ECO:0007669"/>
    <property type="project" value="UniProtKB-KW"/>
</dbReference>
<keyword evidence="3" id="KW-0285">Flavoprotein</keyword>
<proteinExistence type="predicted"/>
<feature type="region of interest" description="Disordered" evidence="13">
    <location>
        <begin position="219"/>
        <end position="248"/>
    </location>
</feature>
<dbReference type="PANTHER" id="PTHR23293">
    <property type="entry name" value="FAD SYNTHETASE-RELATED FMN ADENYLYLTRANSFERASE"/>
    <property type="match status" value="1"/>
</dbReference>
<keyword evidence="16" id="KW-1185">Reference proteome</keyword>
<feature type="compositionally biased region" description="Basic and acidic residues" evidence="13">
    <location>
        <begin position="231"/>
        <end position="241"/>
    </location>
</feature>
<dbReference type="InterPro" id="IPR014729">
    <property type="entry name" value="Rossmann-like_a/b/a_fold"/>
</dbReference>
<dbReference type="EMBL" id="NDIQ01000001">
    <property type="protein sequence ID" value="PRT53749.1"/>
    <property type="molecule type" value="Genomic_DNA"/>
</dbReference>
<keyword evidence="7" id="KW-0547">Nucleotide-binding</keyword>
<dbReference type="STRING" id="45607.A0A2T0FFM0"/>
<name>A0A2T0FFM0_9ASCO</name>
<reference evidence="15 16" key="1">
    <citation type="submission" date="2017-04" db="EMBL/GenBank/DDBJ databases">
        <title>Genome sequencing of [Candida] sorbophila.</title>
        <authorList>
            <person name="Ahn J.O."/>
        </authorList>
    </citation>
    <scope>NUCLEOTIDE SEQUENCE [LARGE SCALE GENOMIC DNA]</scope>
    <source>
        <strain evidence="15 16">DS02</strain>
    </source>
</reference>
<evidence type="ECO:0000256" key="12">
    <source>
        <dbReference type="ARBA" id="ARBA00049494"/>
    </source>
</evidence>
<evidence type="ECO:0000256" key="9">
    <source>
        <dbReference type="ARBA" id="ARBA00022840"/>
    </source>
</evidence>
<dbReference type="PANTHER" id="PTHR23293:SF9">
    <property type="entry name" value="FAD SYNTHASE"/>
    <property type="match status" value="1"/>
</dbReference>
<dbReference type="GO" id="GO:0003919">
    <property type="term" value="F:FMN adenylyltransferase activity"/>
    <property type="evidence" value="ECO:0007669"/>
    <property type="project" value="UniProtKB-EC"/>
</dbReference>
<dbReference type="OrthoDB" id="270728at2759"/>
<dbReference type="Proteomes" id="UP000238350">
    <property type="component" value="Unassembled WGS sequence"/>
</dbReference>
<feature type="domain" description="Phosphoadenosine phosphosulphate reductase" evidence="14">
    <location>
        <begin position="131"/>
        <end position="213"/>
    </location>
</feature>
<evidence type="ECO:0000256" key="13">
    <source>
        <dbReference type="SAM" id="MobiDB-lite"/>
    </source>
</evidence>
<evidence type="ECO:0000256" key="3">
    <source>
        <dbReference type="ARBA" id="ARBA00022630"/>
    </source>
</evidence>
<keyword evidence="5" id="KW-0808">Transferase</keyword>
<keyword evidence="8" id="KW-0274">FAD</keyword>
<evidence type="ECO:0000259" key="14">
    <source>
        <dbReference type="Pfam" id="PF01507"/>
    </source>
</evidence>
<gene>
    <name evidence="15" type="ORF">B9G98_01369</name>
</gene>
<feature type="domain" description="Phosphoadenosine phosphosulphate reductase" evidence="14">
    <location>
        <begin position="55"/>
        <end position="120"/>
    </location>
</feature>
<evidence type="ECO:0000313" key="15">
    <source>
        <dbReference type="EMBL" id="PRT53749.1"/>
    </source>
</evidence>
<evidence type="ECO:0000256" key="11">
    <source>
        <dbReference type="ARBA" id="ARBA00031871"/>
    </source>
</evidence>
<sequence length="248" mass="27894">MKNNIVEPHPAYLRSAELVEGFLQDPKASEEVKQQVQLSLDIIDDALKQYSLDELALSFNGGKDCLVMLVLILAQMHRRHGKESSQKLGALGAVYVKVVDPFPQVDDFVAQCAKEYPLDIYADNLPMKGALANYLHKNPHVKAIYVGIRRADPYGESLKYIQRTDHGWPDFIRIHPVLEWTYTQIWEFLIQTGVSYCSLYDAGYTSLGGVTTTVRNPELANDDGSYRPAHSMKDGSKERVGRFSATTK</sequence>
<protein>
    <recommendedName>
        <fullName evidence="2">FAD synthase</fullName>
        <ecNumber evidence="2">2.7.7.2</ecNumber>
    </recommendedName>
    <alternativeName>
        <fullName evidence="10">FAD pyrophosphorylase</fullName>
    </alternativeName>
    <alternativeName>
        <fullName evidence="11">FMN adenylyltransferase</fullName>
    </alternativeName>
</protein>
<comment type="catalytic activity">
    <reaction evidence="12">
        <text>FMN + ATP + H(+) = FAD + diphosphate</text>
        <dbReference type="Rhea" id="RHEA:17237"/>
        <dbReference type="ChEBI" id="CHEBI:15378"/>
        <dbReference type="ChEBI" id="CHEBI:30616"/>
        <dbReference type="ChEBI" id="CHEBI:33019"/>
        <dbReference type="ChEBI" id="CHEBI:57692"/>
        <dbReference type="ChEBI" id="CHEBI:58210"/>
        <dbReference type="EC" id="2.7.7.2"/>
    </reaction>
</comment>
<evidence type="ECO:0000256" key="4">
    <source>
        <dbReference type="ARBA" id="ARBA00022643"/>
    </source>
</evidence>
<evidence type="ECO:0000256" key="5">
    <source>
        <dbReference type="ARBA" id="ARBA00022679"/>
    </source>
</evidence>
<dbReference type="Pfam" id="PF01507">
    <property type="entry name" value="PAPS_reduct"/>
    <property type="match status" value="2"/>
</dbReference>
<dbReference type="SUPFAM" id="SSF52402">
    <property type="entry name" value="Adenine nucleotide alpha hydrolases-like"/>
    <property type="match status" value="1"/>
</dbReference>
<keyword evidence="9" id="KW-0067">ATP-binding</keyword>
<organism evidence="15 16">
    <name type="scientific">Wickerhamiella sorbophila</name>
    <dbReference type="NCBI Taxonomy" id="45607"/>
    <lineage>
        <taxon>Eukaryota</taxon>
        <taxon>Fungi</taxon>
        <taxon>Dikarya</taxon>
        <taxon>Ascomycota</taxon>
        <taxon>Saccharomycotina</taxon>
        <taxon>Dipodascomycetes</taxon>
        <taxon>Dipodascales</taxon>
        <taxon>Trichomonascaceae</taxon>
        <taxon>Wickerhamiella</taxon>
    </lineage>
</organism>
<keyword evidence="4" id="KW-0288">FMN</keyword>
<evidence type="ECO:0000256" key="7">
    <source>
        <dbReference type="ARBA" id="ARBA00022741"/>
    </source>
</evidence>
<evidence type="ECO:0000313" key="16">
    <source>
        <dbReference type="Proteomes" id="UP000238350"/>
    </source>
</evidence>
<dbReference type="Gene3D" id="3.40.50.620">
    <property type="entry name" value="HUPs"/>
    <property type="match status" value="1"/>
</dbReference>
<evidence type="ECO:0000256" key="8">
    <source>
        <dbReference type="ARBA" id="ARBA00022827"/>
    </source>
</evidence>
<evidence type="ECO:0000256" key="1">
    <source>
        <dbReference type="ARBA" id="ARBA00004726"/>
    </source>
</evidence>
<dbReference type="CDD" id="cd23948">
    <property type="entry name" value="FAD_synthase"/>
    <property type="match status" value="1"/>
</dbReference>
<comment type="caution">
    <text evidence="15">The sequence shown here is derived from an EMBL/GenBank/DDBJ whole genome shotgun (WGS) entry which is preliminary data.</text>
</comment>
<comment type="pathway">
    <text evidence="1">Cofactor biosynthesis; FAD biosynthesis; FAD from FMN: step 1/1.</text>
</comment>
<dbReference type="AlphaFoldDB" id="A0A2T0FFM0"/>
<evidence type="ECO:0000256" key="6">
    <source>
        <dbReference type="ARBA" id="ARBA00022695"/>
    </source>
</evidence>
<dbReference type="GO" id="GO:0006747">
    <property type="term" value="P:FAD biosynthetic process"/>
    <property type="evidence" value="ECO:0007669"/>
    <property type="project" value="TreeGrafter"/>
</dbReference>
<dbReference type="GeneID" id="36515118"/>
<dbReference type="RefSeq" id="XP_024663695.1">
    <property type="nucleotide sequence ID" value="XM_024807927.1"/>
</dbReference>
<dbReference type="InterPro" id="IPR002500">
    <property type="entry name" value="PAPS_reduct_dom"/>
</dbReference>
<keyword evidence="6" id="KW-0548">Nucleotidyltransferase</keyword>
<accession>A0A2T0FFM0</accession>
<evidence type="ECO:0000256" key="2">
    <source>
        <dbReference type="ARBA" id="ARBA00012393"/>
    </source>
</evidence>
<dbReference type="EC" id="2.7.7.2" evidence="2"/>
<evidence type="ECO:0000256" key="10">
    <source>
        <dbReference type="ARBA" id="ARBA00031145"/>
    </source>
</evidence>